<reference evidence="3" key="1">
    <citation type="submission" date="2009-08" db="EMBL/GenBank/DDBJ databases">
        <title>The complete genome of Chitinophaga pinensis DSM 2588.</title>
        <authorList>
            <consortium name="US DOE Joint Genome Institute (JGI-PGF)"/>
            <person name="Lucas S."/>
            <person name="Copeland A."/>
            <person name="Lapidus A."/>
            <person name="Glavina del Rio T."/>
            <person name="Dalin E."/>
            <person name="Tice H."/>
            <person name="Bruce D."/>
            <person name="Goodwin L."/>
            <person name="Pitluck S."/>
            <person name="Kyrpides N."/>
            <person name="Mavromatis K."/>
            <person name="Ivanova N."/>
            <person name="Mikhailova N."/>
            <person name="Sims D."/>
            <person name="Meinche L."/>
            <person name="Brettin T."/>
            <person name="Detter J.C."/>
            <person name="Han C."/>
            <person name="Larimer F."/>
            <person name="Land M."/>
            <person name="Hauser L."/>
            <person name="Markowitz V."/>
            <person name="Cheng J.-F."/>
            <person name="Hugenholtz P."/>
            <person name="Woyke T."/>
            <person name="Wu D."/>
            <person name="Spring S."/>
            <person name="Klenk H.-P."/>
            <person name="Eisen J.A."/>
        </authorList>
    </citation>
    <scope>NUCLEOTIDE SEQUENCE [LARGE SCALE GENOMIC DNA]</scope>
    <source>
        <strain evidence="3">ATCC 43595 / DSM 2588 / LMG 13176 / NBRC 15968 / NCIMB 11800 / UQM 2034</strain>
    </source>
</reference>
<evidence type="ECO:0000256" key="1">
    <source>
        <dbReference type="SAM" id="Phobius"/>
    </source>
</evidence>
<protein>
    <submittedName>
        <fullName evidence="2">Uncharacterized protein</fullName>
    </submittedName>
</protein>
<reference evidence="2 3" key="2">
    <citation type="journal article" date="2010" name="Stand. Genomic Sci.">
        <title>Complete genome sequence of Chitinophaga pinensis type strain (UQM 2034).</title>
        <authorList>
            <person name="Glavina Del Rio T."/>
            <person name="Abt B."/>
            <person name="Spring S."/>
            <person name="Lapidus A."/>
            <person name="Nolan M."/>
            <person name="Tice H."/>
            <person name="Copeland A."/>
            <person name="Cheng J.F."/>
            <person name="Chen F."/>
            <person name="Bruce D."/>
            <person name="Goodwin L."/>
            <person name="Pitluck S."/>
            <person name="Ivanova N."/>
            <person name="Mavromatis K."/>
            <person name="Mikhailova N."/>
            <person name="Pati A."/>
            <person name="Chen A."/>
            <person name="Palaniappan K."/>
            <person name="Land M."/>
            <person name="Hauser L."/>
            <person name="Chang Y.J."/>
            <person name="Jeffries C.D."/>
            <person name="Chain P."/>
            <person name="Saunders E."/>
            <person name="Detter J.C."/>
            <person name="Brettin T."/>
            <person name="Rohde M."/>
            <person name="Goker M."/>
            <person name="Bristow J."/>
            <person name="Eisen J.A."/>
            <person name="Markowitz V."/>
            <person name="Hugenholtz P."/>
            <person name="Kyrpides N.C."/>
            <person name="Klenk H.P."/>
            <person name="Lucas S."/>
        </authorList>
    </citation>
    <scope>NUCLEOTIDE SEQUENCE [LARGE SCALE GENOMIC DNA]</scope>
    <source>
        <strain evidence="3">ATCC 43595 / DSM 2588 / LMG 13176 / NBRC 15968 / NCIMB 11800 / UQM 2034</strain>
    </source>
</reference>
<organism evidence="2 3">
    <name type="scientific">Chitinophaga pinensis (strain ATCC 43595 / DSM 2588 / LMG 13176 / NBRC 15968 / NCIMB 11800 / UQM 2034)</name>
    <dbReference type="NCBI Taxonomy" id="485918"/>
    <lineage>
        <taxon>Bacteria</taxon>
        <taxon>Pseudomonadati</taxon>
        <taxon>Bacteroidota</taxon>
        <taxon>Chitinophagia</taxon>
        <taxon>Chitinophagales</taxon>
        <taxon>Chitinophagaceae</taxon>
        <taxon>Chitinophaga</taxon>
    </lineage>
</organism>
<accession>A0A979GYY2</accession>
<dbReference type="KEGG" id="cpi:Cpin_6092"/>
<keyword evidence="1" id="KW-1133">Transmembrane helix</keyword>
<gene>
    <name evidence="2" type="ordered locus">Cpin_6092</name>
</gene>
<feature type="transmembrane region" description="Helical" evidence="1">
    <location>
        <begin position="12"/>
        <end position="34"/>
    </location>
</feature>
<evidence type="ECO:0000313" key="3">
    <source>
        <dbReference type="Proteomes" id="UP000002215"/>
    </source>
</evidence>
<keyword evidence="1" id="KW-0472">Membrane</keyword>
<proteinExistence type="predicted"/>
<dbReference type="EMBL" id="CP001699">
    <property type="protein sequence ID" value="ACU63501.1"/>
    <property type="molecule type" value="Genomic_DNA"/>
</dbReference>
<dbReference type="AlphaFoldDB" id="A0A979GYY2"/>
<evidence type="ECO:0000313" key="2">
    <source>
        <dbReference type="EMBL" id="ACU63501.1"/>
    </source>
</evidence>
<name>A0A979GYY2_CHIPD</name>
<keyword evidence="1" id="KW-0812">Transmembrane</keyword>
<sequence>MKNIESKVPVVGYIHFINRITLFLFTVLLIFFLLRMIVNGRVSVENVNIRIDSQNEQYQKL</sequence>
<dbReference type="Proteomes" id="UP000002215">
    <property type="component" value="Chromosome"/>
</dbReference>